<keyword evidence="3" id="KW-0539">Nucleus</keyword>
<feature type="compositionally biased region" description="Low complexity" evidence="4">
    <location>
        <begin position="1116"/>
        <end position="1136"/>
    </location>
</feature>
<dbReference type="SMART" id="SM00066">
    <property type="entry name" value="GAL4"/>
    <property type="match status" value="1"/>
</dbReference>
<feature type="region of interest" description="Disordered" evidence="4">
    <location>
        <begin position="205"/>
        <end position="231"/>
    </location>
</feature>
<dbReference type="InterPro" id="IPR001138">
    <property type="entry name" value="Zn2Cys6_DnaBD"/>
</dbReference>
<feature type="domain" description="Zn(2)-C6 fungal-type" evidence="5">
    <location>
        <begin position="26"/>
        <end position="57"/>
    </location>
</feature>
<evidence type="ECO:0000313" key="7">
    <source>
        <dbReference type="Proteomes" id="UP000054477"/>
    </source>
</evidence>
<evidence type="ECO:0000313" key="6">
    <source>
        <dbReference type="EMBL" id="KIK07175.1"/>
    </source>
</evidence>
<feature type="compositionally biased region" description="Low complexity" evidence="4">
    <location>
        <begin position="205"/>
        <end position="219"/>
    </location>
</feature>
<dbReference type="InterPro" id="IPR036864">
    <property type="entry name" value="Zn2-C6_fun-type_DNA-bd_sf"/>
</dbReference>
<dbReference type="CDD" id="cd00067">
    <property type="entry name" value="GAL4"/>
    <property type="match status" value="1"/>
</dbReference>
<dbReference type="Proteomes" id="UP000054477">
    <property type="component" value="Unassembled WGS sequence"/>
</dbReference>
<dbReference type="CDD" id="cd12148">
    <property type="entry name" value="fungal_TF_MHR"/>
    <property type="match status" value="1"/>
</dbReference>
<dbReference type="GO" id="GO:0003677">
    <property type="term" value="F:DNA binding"/>
    <property type="evidence" value="ECO:0007669"/>
    <property type="project" value="InterPro"/>
</dbReference>
<feature type="compositionally biased region" description="Low complexity" evidence="4">
    <location>
        <begin position="1165"/>
        <end position="1176"/>
    </location>
</feature>
<dbReference type="GO" id="GO:0005634">
    <property type="term" value="C:nucleus"/>
    <property type="evidence" value="ECO:0007669"/>
    <property type="project" value="UniProtKB-SubCell"/>
</dbReference>
<keyword evidence="2" id="KW-0479">Metal-binding</keyword>
<feature type="region of interest" description="Disordered" evidence="4">
    <location>
        <begin position="558"/>
        <end position="586"/>
    </location>
</feature>
<feature type="compositionally biased region" description="Low complexity" evidence="4">
    <location>
        <begin position="112"/>
        <end position="122"/>
    </location>
</feature>
<dbReference type="PANTHER" id="PTHR31001:SF81">
    <property type="entry name" value="ZN(II)2CYS6 TRANSCRIPTION FACTOR"/>
    <property type="match status" value="1"/>
</dbReference>
<comment type="subcellular location">
    <subcellularLocation>
        <location evidence="1">Nucleus</location>
    </subcellularLocation>
</comment>
<feature type="compositionally biased region" description="Low complexity" evidence="4">
    <location>
        <begin position="873"/>
        <end position="883"/>
    </location>
</feature>
<dbReference type="InterPro" id="IPR007219">
    <property type="entry name" value="XnlR_reg_dom"/>
</dbReference>
<feature type="region of interest" description="Disordered" evidence="4">
    <location>
        <begin position="112"/>
        <end position="134"/>
    </location>
</feature>
<accession>A0A0C9X4R4</accession>
<reference evidence="6 7" key="1">
    <citation type="submission" date="2014-04" db="EMBL/GenBank/DDBJ databases">
        <authorList>
            <consortium name="DOE Joint Genome Institute"/>
            <person name="Kuo A."/>
            <person name="Kohler A."/>
            <person name="Nagy L.G."/>
            <person name="Floudas D."/>
            <person name="Copeland A."/>
            <person name="Barry K.W."/>
            <person name="Cichocki N."/>
            <person name="Veneault-Fourrey C."/>
            <person name="LaButti K."/>
            <person name="Lindquist E.A."/>
            <person name="Lipzen A."/>
            <person name="Lundell T."/>
            <person name="Morin E."/>
            <person name="Murat C."/>
            <person name="Sun H."/>
            <person name="Tunlid A."/>
            <person name="Henrissat B."/>
            <person name="Grigoriev I.V."/>
            <person name="Hibbett D.S."/>
            <person name="Martin F."/>
            <person name="Nordberg H.P."/>
            <person name="Cantor M.N."/>
            <person name="Hua S.X."/>
        </authorList>
    </citation>
    <scope>NUCLEOTIDE SEQUENCE [LARGE SCALE GENOMIC DNA]</scope>
    <source>
        <strain evidence="6 7">LaAM-08-1</strain>
    </source>
</reference>
<feature type="compositionally biased region" description="Polar residues" evidence="4">
    <location>
        <begin position="981"/>
        <end position="1032"/>
    </location>
</feature>
<evidence type="ECO:0000259" key="5">
    <source>
        <dbReference type="PROSITE" id="PS50048"/>
    </source>
</evidence>
<organism evidence="6 7">
    <name type="scientific">Laccaria amethystina LaAM-08-1</name>
    <dbReference type="NCBI Taxonomy" id="1095629"/>
    <lineage>
        <taxon>Eukaryota</taxon>
        <taxon>Fungi</taxon>
        <taxon>Dikarya</taxon>
        <taxon>Basidiomycota</taxon>
        <taxon>Agaricomycotina</taxon>
        <taxon>Agaricomycetes</taxon>
        <taxon>Agaricomycetidae</taxon>
        <taxon>Agaricales</taxon>
        <taxon>Agaricineae</taxon>
        <taxon>Hydnangiaceae</taxon>
        <taxon>Laccaria</taxon>
    </lineage>
</organism>
<protein>
    <recommendedName>
        <fullName evidence="5">Zn(2)-C6 fungal-type domain-containing protein</fullName>
    </recommendedName>
</protein>
<dbReference type="EMBL" id="KN838549">
    <property type="protein sequence ID" value="KIK07175.1"/>
    <property type="molecule type" value="Genomic_DNA"/>
</dbReference>
<dbReference type="GO" id="GO:0000981">
    <property type="term" value="F:DNA-binding transcription factor activity, RNA polymerase II-specific"/>
    <property type="evidence" value="ECO:0007669"/>
    <property type="project" value="InterPro"/>
</dbReference>
<dbReference type="Pfam" id="PF00172">
    <property type="entry name" value="Zn_clus"/>
    <property type="match status" value="1"/>
</dbReference>
<feature type="compositionally biased region" description="Polar residues" evidence="4">
    <location>
        <begin position="1303"/>
        <end position="1314"/>
    </location>
</feature>
<feature type="compositionally biased region" description="Acidic residues" evidence="4">
    <location>
        <begin position="561"/>
        <end position="580"/>
    </location>
</feature>
<dbReference type="PROSITE" id="PS00463">
    <property type="entry name" value="ZN2_CY6_FUNGAL_1"/>
    <property type="match status" value="1"/>
</dbReference>
<dbReference type="PANTHER" id="PTHR31001">
    <property type="entry name" value="UNCHARACTERIZED TRANSCRIPTIONAL REGULATORY PROTEIN"/>
    <property type="match status" value="1"/>
</dbReference>
<dbReference type="SMART" id="SM00906">
    <property type="entry name" value="Fungal_trans"/>
    <property type="match status" value="1"/>
</dbReference>
<feature type="region of interest" description="Disordered" evidence="4">
    <location>
        <begin position="1107"/>
        <end position="1194"/>
    </location>
</feature>
<evidence type="ECO:0000256" key="1">
    <source>
        <dbReference type="ARBA" id="ARBA00004123"/>
    </source>
</evidence>
<evidence type="ECO:0000256" key="2">
    <source>
        <dbReference type="ARBA" id="ARBA00022723"/>
    </source>
</evidence>
<feature type="region of interest" description="Disordered" evidence="4">
    <location>
        <begin position="497"/>
        <end position="519"/>
    </location>
</feature>
<dbReference type="PROSITE" id="PS50048">
    <property type="entry name" value="ZN2_CY6_FUNGAL_2"/>
    <property type="match status" value="1"/>
</dbReference>
<feature type="region of interest" description="Disordered" evidence="4">
    <location>
        <begin position="1248"/>
        <end position="1314"/>
    </location>
</feature>
<dbReference type="GO" id="GO:0006351">
    <property type="term" value="P:DNA-templated transcription"/>
    <property type="evidence" value="ECO:0007669"/>
    <property type="project" value="InterPro"/>
</dbReference>
<feature type="region of interest" description="Disordered" evidence="4">
    <location>
        <begin position="644"/>
        <end position="670"/>
    </location>
</feature>
<sequence length="1314" mass="141821">MDPNINQLPLSSSSTGPQIRSRITVVCAECKRLKLKCDRRTPCGSCTKRDTVARCIYSPAAAEKVDLHSLNNRLIQVESTLAMITAGQAAPAFQSSYPFSYPSSSSSCAQPLPASFPHSTGGSHHHHHHHSAAAYSSENDSLALSAEDLASIWLEDLDLGVSQFAASSQVPQSHMQNSGFIKLEPSPTEMELTQPHHGMITIDTSSAQRSVQPSRSSSPFKSDTHQQQQQQQQFFLPPLSIYHSAPAIVPSSPSVMSPPPYPQSSTPAYNFSQSSQYSHPQITSALLSQLPSFSHCTKLLRNAEEVFRMRPIPFNTTKGGWKAFKRKCLAVLSGPLASQHERDAARQQREARKAKAIYFHGGQAPPGDDMDGIGGVWNKDGGGETSLSFFACMCAVLAVGAHAAPPSRNGENSANAAFLYALSQQALGVWETHAASAVVEEPERMDSLLASLVSTVYVLYSRSTSSSSPGGEEDGGETGAVVSHLVGKTYTAARTLGLGRDTGKRKSAKSKGRGKEREREEMRRMVWWDVLFYDLFTSDILGQPPLAPSFTYTTRLPECASTEEDEESEHDSHDDDDDTESGSASSSEMYFGVRCRLTQLAQMIKQRTATPDCCCGYTLDQAATLDSEVRRFIDRLPAALRLSRSGPLKGSEDSSMILDSPPLQPGEHPEKVNKEKTMLLVQSAELAIMANMLVWKVYVPFLRSTSSSSPSSSSSQPKSLGAWSSASQACVTAAQEILSAANVLLNTNYSVIPTIFDFYPLNKVVFDATVVCAHASFTTKFNDKDLEAQLAVGLECASKLNAKSEWRKTVLVALNKRLAAGNQGRGIAASSLKRKRSQQEHGPRSLSTGQGGDSIPPSGFEALLYQGLELQPSSVTSTTFPSTHQPPPATQRGRESLPSPPTSRSSGSAQSKTSTGGKDKKHAKKTHTYPAVGIRARLKESGPLVPKHKTASETTTDGGRERGKMQAPPPLMTSAPRMMSRESSAANMYPPQQSPVHSKSSMLTMSTDTYRSRSSSLSHVQTGVEPSSQQSHPLDYSPFTEYRMREQQQMSSPASYNSSPQMFSHPHQQQQVQASLFDLGPPPPHGYDQRQHTSSFDHVQASLDSAASYASTGAPSPCANPSHSSTSSPYTSPSDSVGGQPPTPTLTYRTTAGSHHGNPPAFVHSSATTSSTSASSPTGYIHYEPGCERSSGSGLSMAGLQATIEQAAISSVPSTPAAYERQAMYDAKPPMDALLPPHAYEPLHSHQIHHHEQFHRGPSDALQPPPPAYSDPHQQLSHSHHRMTSVEGESPTQTWPGPPPSHAATSQPFWNGYP</sequence>
<evidence type="ECO:0000256" key="3">
    <source>
        <dbReference type="ARBA" id="ARBA00023242"/>
    </source>
</evidence>
<feature type="compositionally biased region" description="Basic residues" evidence="4">
    <location>
        <begin position="503"/>
        <end position="512"/>
    </location>
</feature>
<dbReference type="OrthoDB" id="2269373at2759"/>
<dbReference type="GO" id="GO:0008270">
    <property type="term" value="F:zinc ion binding"/>
    <property type="evidence" value="ECO:0007669"/>
    <property type="project" value="InterPro"/>
</dbReference>
<dbReference type="SUPFAM" id="SSF57701">
    <property type="entry name" value="Zn2/Cys6 DNA-binding domain"/>
    <property type="match status" value="1"/>
</dbReference>
<feature type="region of interest" description="Disordered" evidence="4">
    <location>
        <begin position="873"/>
        <end position="1094"/>
    </location>
</feature>
<feature type="compositionally biased region" description="Polar residues" evidence="4">
    <location>
        <begin position="902"/>
        <end position="916"/>
    </location>
</feature>
<dbReference type="STRING" id="1095629.A0A0C9X4R4"/>
<dbReference type="InterPro" id="IPR050613">
    <property type="entry name" value="Sec_Metabolite_Reg"/>
</dbReference>
<gene>
    <name evidence="6" type="ORF">K443DRAFT_673733</name>
</gene>
<feature type="region of interest" description="Disordered" evidence="4">
    <location>
        <begin position="825"/>
        <end position="858"/>
    </location>
</feature>
<feature type="compositionally biased region" description="Polar residues" evidence="4">
    <location>
        <begin position="1047"/>
        <end position="1074"/>
    </location>
</feature>
<proteinExistence type="predicted"/>
<name>A0A0C9X4R4_9AGAR</name>
<reference evidence="7" key="2">
    <citation type="submission" date="2015-01" db="EMBL/GenBank/DDBJ databases">
        <title>Evolutionary Origins and Diversification of the Mycorrhizal Mutualists.</title>
        <authorList>
            <consortium name="DOE Joint Genome Institute"/>
            <consortium name="Mycorrhizal Genomics Consortium"/>
            <person name="Kohler A."/>
            <person name="Kuo A."/>
            <person name="Nagy L.G."/>
            <person name="Floudas D."/>
            <person name="Copeland A."/>
            <person name="Barry K.W."/>
            <person name="Cichocki N."/>
            <person name="Veneault-Fourrey C."/>
            <person name="LaButti K."/>
            <person name="Lindquist E.A."/>
            <person name="Lipzen A."/>
            <person name="Lundell T."/>
            <person name="Morin E."/>
            <person name="Murat C."/>
            <person name="Riley R."/>
            <person name="Ohm R."/>
            <person name="Sun H."/>
            <person name="Tunlid A."/>
            <person name="Henrissat B."/>
            <person name="Grigoriev I.V."/>
            <person name="Hibbett D.S."/>
            <person name="Martin F."/>
        </authorList>
    </citation>
    <scope>NUCLEOTIDE SEQUENCE [LARGE SCALE GENOMIC DNA]</scope>
    <source>
        <strain evidence="7">LaAM-08-1</strain>
    </source>
</reference>
<dbReference type="Pfam" id="PF04082">
    <property type="entry name" value="Fungal_trans"/>
    <property type="match status" value="1"/>
</dbReference>
<evidence type="ECO:0000256" key="4">
    <source>
        <dbReference type="SAM" id="MobiDB-lite"/>
    </source>
</evidence>
<dbReference type="Gene3D" id="4.10.240.10">
    <property type="entry name" value="Zn(2)-C6 fungal-type DNA-binding domain"/>
    <property type="match status" value="1"/>
</dbReference>
<dbReference type="HOGENOM" id="CLU_256130_0_0_1"/>
<keyword evidence="7" id="KW-1185">Reference proteome</keyword>